<dbReference type="PANTHER" id="PTHR30481">
    <property type="entry name" value="DNA ADENINE METHYLASE"/>
    <property type="match status" value="1"/>
</dbReference>
<feature type="binding site" evidence="7">
    <location>
        <position position="15"/>
    </location>
    <ligand>
        <name>S-adenosyl-L-methionine</name>
        <dbReference type="ChEBI" id="CHEBI:59789"/>
    </ligand>
</feature>
<evidence type="ECO:0000256" key="8">
    <source>
        <dbReference type="RuleBase" id="RU361257"/>
    </source>
</evidence>
<dbReference type="Gene3D" id="3.40.50.150">
    <property type="entry name" value="Vaccinia Virus protein VP39"/>
    <property type="match status" value="1"/>
</dbReference>
<gene>
    <name evidence="9" type="primary">dpnM</name>
    <name evidence="9" type="ORF">V144x_50720</name>
</gene>
<dbReference type="GO" id="GO:1904047">
    <property type="term" value="F:S-adenosyl-L-methionine binding"/>
    <property type="evidence" value="ECO:0007669"/>
    <property type="project" value="TreeGrafter"/>
</dbReference>
<dbReference type="REBASE" id="355886">
    <property type="entry name" value="M.PbaV144ORF50720P"/>
</dbReference>
<evidence type="ECO:0000256" key="6">
    <source>
        <dbReference type="ARBA" id="ARBA00047942"/>
    </source>
</evidence>
<proteinExistence type="inferred from homology"/>
<dbReference type="Proteomes" id="UP000318704">
    <property type="component" value="Chromosome"/>
</dbReference>
<dbReference type="NCBIfam" id="TIGR00571">
    <property type="entry name" value="dam"/>
    <property type="match status" value="1"/>
</dbReference>
<evidence type="ECO:0000256" key="3">
    <source>
        <dbReference type="ARBA" id="ARBA00022603"/>
    </source>
</evidence>
<dbReference type="InterPro" id="IPR002052">
    <property type="entry name" value="DNA_methylase_N6_adenine_CS"/>
</dbReference>
<feature type="binding site" evidence="7">
    <location>
        <position position="60"/>
    </location>
    <ligand>
        <name>S-adenosyl-L-methionine</name>
        <dbReference type="ChEBI" id="CHEBI:59789"/>
    </ligand>
</feature>
<dbReference type="InterPro" id="IPR012327">
    <property type="entry name" value="MeTrfase_D12"/>
</dbReference>
<comment type="similarity">
    <text evidence="1 8">Belongs to the N(4)/N(6)-methyltransferase family.</text>
</comment>
<keyword evidence="4 8" id="KW-0808">Transferase</keyword>
<dbReference type="GO" id="GO:0006298">
    <property type="term" value="P:mismatch repair"/>
    <property type="evidence" value="ECO:0007669"/>
    <property type="project" value="TreeGrafter"/>
</dbReference>
<dbReference type="PRINTS" id="PR00505">
    <property type="entry name" value="D12N6MTFRASE"/>
</dbReference>
<evidence type="ECO:0000313" key="10">
    <source>
        <dbReference type="Proteomes" id="UP000318704"/>
    </source>
</evidence>
<evidence type="ECO:0000256" key="4">
    <source>
        <dbReference type="ARBA" id="ARBA00022679"/>
    </source>
</evidence>
<comment type="catalytic activity">
    <reaction evidence="6 8">
        <text>a 2'-deoxyadenosine in DNA + S-adenosyl-L-methionine = an N(6)-methyl-2'-deoxyadenosine in DNA + S-adenosyl-L-homocysteine + H(+)</text>
        <dbReference type="Rhea" id="RHEA:15197"/>
        <dbReference type="Rhea" id="RHEA-COMP:12418"/>
        <dbReference type="Rhea" id="RHEA-COMP:12419"/>
        <dbReference type="ChEBI" id="CHEBI:15378"/>
        <dbReference type="ChEBI" id="CHEBI:57856"/>
        <dbReference type="ChEBI" id="CHEBI:59789"/>
        <dbReference type="ChEBI" id="CHEBI:90615"/>
        <dbReference type="ChEBI" id="CHEBI:90616"/>
        <dbReference type="EC" id="2.1.1.72"/>
    </reaction>
</comment>
<dbReference type="InterPro" id="IPR012263">
    <property type="entry name" value="M_m6A_EcoRV"/>
</dbReference>
<reference evidence="9 10" key="1">
    <citation type="submission" date="2019-03" db="EMBL/GenBank/DDBJ databases">
        <title>Deep-cultivation of Planctomycetes and their phenomic and genomic characterization uncovers novel biology.</title>
        <authorList>
            <person name="Wiegand S."/>
            <person name="Jogler M."/>
            <person name="Boedeker C."/>
            <person name="Pinto D."/>
            <person name="Vollmers J."/>
            <person name="Rivas-Marin E."/>
            <person name="Kohn T."/>
            <person name="Peeters S.H."/>
            <person name="Heuer A."/>
            <person name="Rast P."/>
            <person name="Oberbeckmann S."/>
            <person name="Bunk B."/>
            <person name="Jeske O."/>
            <person name="Meyerdierks A."/>
            <person name="Storesund J.E."/>
            <person name="Kallscheuer N."/>
            <person name="Luecker S."/>
            <person name="Lage O.M."/>
            <person name="Pohl T."/>
            <person name="Merkel B.J."/>
            <person name="Hornburger P."/>
            <person name="Mueller R.-W."/>
            <person name="Bruemmer F."/>
            <person name="Labrenz M."/>
            <person name="Spormann A.M."/>
            <person name="Op den Camp H."/>
            <person name="Overmann J."/>
            <person name="Amann R."/>
            <person name="Jetten M.S.M."/>
            <person name="Mascher T."/>
            <person name="Medema M.H."/>
            <person name="Devos D.P."/>
            <person name="Kaster A.-K."/>
            <person name="Ovreas L."/>
            <person name="Rohde M."/>
            <person name="Galperin M.Y."/>
            <person name="Jogler C."/>
        </authorList>
    </citation>
    <scope>NUCLEOTIDE SEQUENCE [LARGE SCALE GENOMIC DNA]</scope>
    <source>
        <strain evidence="9 10">V144</strain>
    </source>
</reference>
<dbReference type="Gene3D" id="1.10.1020.10">
    <property type="entry name" value="Adenine-specific Methyltransferase, Domain 2"/>
    <property type="match status" value="1"/>
</dbReference>
<dbReference type="GO" id="GO:0043565">
    <property type="term" value="F:sequence-specific DNA binding"/>
    <property type="evidence" value="ECO:0007669"/>
    <property type="project" value="TreeGrafter"/>
</dbReference>
<dbReference type="EC" id="2.1.1.72" evidence="2 8"/>
<feature type="binding site" evidence="7">
    <location>
        <position position="19"/>
    </location>
    <ligand>
        <name>S-adenosyl-L-methionine</name>
        <dbReference type="ChEBI" id="CHEBI:59789"/>
    </ligand>
</feature>
<dbReference type="KEGG" id="gaw:V144x_50720"/>
<dbReference type="PROSITE" id="PS00092">
    <property type="entry name" value="N6_MTASE"/>
    <property type="match status" value="1"/>
</dbReference>
<protein>
    <recommendedName>
        <fullName evidence="2 8">Site-specific DNA-methyltransferase (adenine-specific)</fullName>
        <ecNumber evidence="2 8">2.1.1.72</ecNumber>
    </recommendedName>
</protein>
<dbReference type="GO" id="GO:0009307">
    <property type="term" value="P:DNA restriction-modification system"/>
    <property type="evidence" value="ECO:0007669"/>
    <property type="project" value="InterPro"/>
</dbReference>
<dbReference type="GO" id="GO:0009007">
    <property type="term" value="F:site-specific DNA-methyltransferase (adenine-specific) activity"/>
    <property type="evidence" value="ECO:0007669"/>
    <property type="project" value="UniProtKB-UniRule"/>
</dbReference>
<dbReference type="RefSeq" id="WP_144989194.1">
    <property type="nucleotide sequence ID" value="NZ_CP037920.1"/>
</dbReference>
<evidence type="ECO:0000256" key="1">
    <source>
        <dbReference type="ARBA" id="ARBA00006594"/>
    </source>
</evidence>
<keyword evidence="5 8" id="KW-0949">S-adenosyl-L-methionine</keyword>
<accession>A0A517W2V5</accession>
<dbReference type="AlphaFoldDB" id="A0A517W2V5"/>
<name>A0A517W2V5_9PLAN</name>
<sequence>MTVNQSNHVESFLRWAGSKRQLIPHLAQAAPPHFERYVEPFAGSACFFFYLRPKKAVLSDFNEHLIQSYLAVKKHPIKLARSLTLFGTQVEDYYEIRRIFGDSSVMLERAAQFIYLNSYCFNGVYRTNLRGKFNVPRGSKTRGVPNETNLRRCSIVLRNANVYCQDYKKTLRSCTDTDFIYLDPPYTKLGARYRGEYGVGSFTSQDEQDLVSELRKLDQIGSHFLLSYRASAAFIRLLDPNWHIQRIRVRRNVAGFSDARRTAIEILVRNYDSCESLKRTNL</sequence>
<dbReference type="InterPro" id="IPR029063">
    <property type="entry name" value="SAM-dependent_MTases_sf"/>
</dbReference>
<evidence type="ECO:0000313" key="9">
    <source>
        <dbReference type="EMBL" id="QDT99560.1"/>
    </source>
</evidence>
<evidence type="ECO:0000256" key="7">
    <source>
        <dbReference type="PIRSR" id="PIRSR000398-1"/>
    </source>
</evidence>
<evidence type="ECO:0000256" key="5">
    <source>
        <dbReference type="ARBA" id="ARBA00022691"/>
    </source>
</evidence>
<evidence type="ECO:0000256" key="2">
    <source>
        <dbReference type="ARBA" id="ARBA00011900"/>
    </source>
</evidence>
<keyword evidence="3 8" id="KW-0489">Methyltransferase</keyword>
<organism evidence="9 10">
    <name type="scientific">Gimesia aquarii</name>
    <dbReference type="NCBI Taxonomy" id="2527964"/>
    <lineage>
        <taxon>Bacteria</taxon>
        <taxon>Pseudomonadati</taxon>
        <taxon>Planctomycetota</taxon>
        <taxon>Planctomycetia</taxon>
        <taxon>Planctomycetales</taxon>
        <taxon>Planctomycetaceae</taxon>
        <taxon>Gimesia</taxon>
    </lineage>
</organism>
<feature type="binding site" evidence="7">
    <location>
        <position position="183"/>
    </location>
    <ligand>
        <name>S-adenosyl-L-methionine</name>
        <dbReference type="ChEBI" id="CHEBI:59789"/>
    </ligand>
</feature>
<dbReference type="GO" id="GO:0032259">
    <property type="term" value="P:methylation"/>
    <property type="evidence" value="ECO:0007669"/>
    <property type="project" value="UniProtKB-KW"/>
</dbReference>
<dbReference type="SUPFAM" id="SSF53335">
    <property type="entry name" value="S-adenosyl-L-methionine-dependent methyltransferases"/>
    <property type="match status" value="1"/>
</dbReference>
<dbReference type="PANTHER" id="PTHR30481:SF3">
    <property type="entry name" value="DNA ADENINE METHYLASE"/>
    <property type="match status" value="1"/>
</dbReference>
<dbReference type="Pfam" id="PF02086">
    <property type="entry name" value="MethyltransfD12"/>
    <property type="match status" value="1"/>
</dbReference>
<dbReference type="InterPro" id="IPR023095">
    <property type="entry name" value="Ade_MeTrfase_dom_2"/>
</dbReference>
<dbReference type="EMBL" id="CP037920">
    <property type="protein sequence ID" value="QDT99560.1"/>
    <property type="molecule type" value="Genomic_DNA"/>
</dbReference>
<dbReference type="PIRSF" id="PIRSF000398">
    <property type="entry name" value="M_m6A_EcoRV"/>
    <property type="match status" value="1"/>
</dbReference>